<organism evidence="10 11">
    <name type="scientific">Phascolarctos cinereus</name>
    <name type="common">Koala</name>
    <dbReference type="NCBI Taxonomy" id="38626"/>
    <lineage>
        <taxon>Eukaryota</taxon>
        <taxon>Metazoa</taxon>
        <taxon>Chordata</taxon>
        <taxon>Craniata</taxon>
        <taxon>Vertebrata</taxon>
        <taxon>Euteleostomi</taxon>
        <taxon>Mammalia</taxon>
        <taxon>Metatheria</taxon>
        <taxon>Diprotodontia</taxon>
        <taxon>Phascolarctidae</taxon>
        <taxon>Phascolarctos</taxon>
    </lineage>
</organism>
<dbReference type="GO" id="GO:0051177">
    <property type="term" value="P:meiotic sister chromatid cohesion"/>
    <property type="evidence" value="ECO:0007669"/>
    <property type="project" value="TreeGrafter"/>
</dbReference>
<dbReference type="PANTHER" id="PTHR21577:SF3">
    <property type="entry name" value="SHUGOSHIN 1-RELATED"/>
    <property type="match status" value="1"/>
</dbReference>
<dbReference type="GO" id="GO:0007059">
    <property type="term" value="P:chromosome segregation"/>
    <property type="evidence" value="ECO:0007669"/>
    <property type="project" value="UniProtKB-KW"/>
</dbReference>
<dbReference type="GO" id="GO:0051301">
    <property type="term" value="P:cell division"/>
    <property type="evidence" value="ECO:0007669"/>
    <property type="project" value="UniProtKB-KW"/>
</dbReference>
<dbReference type="RefSeq" id="XP_020864337.1">
    <property type="nucleotide sequence ID" value="XM_021008678.1"/>
</dbReference>
<accession>A0A6P5M0V9</accession>
<keyword evidence="6" id="KW-0175">Coiled coil</keyword>
<gene>
    <name evidence="11" type="primary">LOC110223285</name>
</gene>
<dbReference type="GO" id="GO:0000776">
    <property type="term" value="C:kinetochore"/>
    <property type="evidence" value="ECO:0007669"/>
    <property type="project" value="TreeGrafter"/>
</dbReference>
<evidence type="ECO:0000313" key="10">
    <source>
        <dbReference type="Proteomes" id="UP000515140"/>
    </source>
</evidence>
<evidence type="ECO:0000256" key="1">
    <source>
        <dbReference type="ARBA" id="ARBA00004584"/>
    </source>
</evidence>
<dbReference type="AlphaFoldDB" id="A0A6P5M0V9"/>
<evidence type="ECO:0000256" key="2">
    <source>
        <dbReference type="ARBA" id="ARBA00010845"/>
    </source>
</evidence>
<reference evidence="11" key="1">
    <citation type="submission" date="2025-08" db="UniProtKB">
        <authorList>
            <consortium name="RefSeq"/>
        </authorList>
    </citation>
    <scope>IDENTIFICATION</scope>
    <source>
        <tissue evidence="11">Spleen</tissue>
    </source>
</reference>
<keyword evidence="7" id="KW-0131">Cell cycle</keyword>
<evidence type="ECO:0000256" key="4">
    <source>
        <dbReference type="ARBA" id="ARBA00022618"/>
    </source>
</evidence>
<evidence type="ECO:0000313" key="11">
    <source>
        <dbReference type="RefSeq" id="XP_020864337.1"/>
    </source>
</evidence>
<evidence type="ECO:0000256" key="5">
    <source>
        <dbReference type="ARBA" id="ARBA00022829"/>
    </source>
</evidence>
<feature type="compositionally biased region" description="Polar residues" evidence="9">
    <location>
        <begin position="333"/>
        <end position="359"/>
    </location>
</feature>
<keyword evidence="10" id="KW-1185">Reference proteome</keyword>
<feature type="region of interest" description="Disordered" evidence="9">
    <location>
        <begin position="331"/>
        <end position="360"/>
    </location>
</feature>
<feature type="region of interest" description="Disordered" evidence="9">
    <location>
        <begin position="385"/>
        <end position="410"/>
    </location>
</feature>
<dbReference type="KEGG" id="pcw:110223285"/>
<evidence type="ECO:0000256" key="3">
    <source>
        <dbReference type="ARBA" id="ARBA00022454"/>
    </source>
</evidence>
<dbReference type="PANTHER" id="PTHR21577">
    <property type="entry name" value="SHUGOSHIN"/>
    <property type="match status" value="1"/>
</dbReference>
<feature type="region of interest" description="Disordered" evidence="9">
    <location>
        <begin position="144"/>
        <end position="172"/>
    </location>
</feature>
<evidence type="ECO:0000256" key="9">
    <source>
        <dbReference type="SAM" id="MobiDB-lite"/>
    </source>
</evidence>
<name>A0A6P5M0V9_PHACI</name>
<evidence type="ECO:0000256" key="8">
    <source>
        <dbReference type="ARBA" id="ARBA00023328"/>
    </source>
</evidence>
<protein>
    <submittedName>
        <fullName evidence="11">Uncharacterized protein LOC110223285</fullName>
    </submittedName>
</protein>
<sequence length="888" mass="99117">MDVQVATDTSSKLWNVREKMKEKRRGSLKTAKQNASLASKIKNKIINNSSIIKVSLQKNNKALALALNSEKVLSQRLIEERKLLMKEIEVGMFKNAKLRRTISYTNKILQELEAYISAKLLCAIRESDPFTISEDTSMENLFTDDNVDKHRTSSPHGSTKLSMKDPTTDVENGKQPSVVLKDLFFQQTSPQTYHVGLEQPSNSDGESKQVNAISILESEVADALAESKDGKTGKPCYENKSPLGANVTQRKKRASSLYLKCQTIAVDFETDICSNRFSRWATGPRSPVRQTNGREASTFSWLFDPHCDSNSNTSLLEDAMLSGQLPGEIVGSKNRSLSTNGQDRSVTTLTEDQNKITSSADKDVASPLRFENCVFTEQEVQDTAGIYPIENSDNNRKKQSQSLRTLSPVAQTSSKLALISSVFPMEMDSLGENPTPTSSRPPEDQLYQVSDRIRKCRQTYSRSEVCSDSQEKIALPPSEKRRKTFSEKQIEVENQSPNCDPTCGRSGVKRSSQKNKVTDKQMFSNEINKEIKQIRNRMSTDLLNTPSKVNDYREKNRKESEKVVINMDQQIPNTISQAPQCLPCVRTLSVEIPQKMTDKPLKQEVSRRTHGTKASDCRKENMIPLECNLKHDSQEHILRHETKGRQVKQNKNQPRKACSQKSKMETSNSDNKQSSVKDSPSRKKQALKSHVGNSRIPILASCSMEPGLNNIRHASVKSMEDIQNNVNKKQTPSTVQINATRNVLRSMTKAKQKVENVLSAKDQSDFGKKVVSGTVSGEHESTEVGQVMQDEGSDSLSKAERNFSQRVTKKLVLNSSGSLEPSYVISSPEQPVRTSAVAAFQLLEPHVVNGRVLTALLLSQRVAKSPKEGTPLLAKKIAGVWQFFLEAL</sequence>
<dbReference type="InterPro" id="IPR038889">
    <property type="entry name" value="Shugoshin1/2"/>
</dbReference>
<feature type="region of interest" description="Disordered" evidence="9">
    <location>
        <begin position="640"/>
        <end position="692"/>
    </location>
</feature>
<comment type="subcellular location">
    <subcellularLocation>
        <location evidence="1">Chromosome</location>
        <location evidence="1">Centromere</location>
    </subcellularLocation>
</comment>
<keyword evidence="5" id="KW-0159">Chromosome partition</keyword>
<comment type="similarity">
    <text evidence="2">Belongs to the shugoshin family.</text>
</comment>
<keyword evidence="4" id="KW-0132">Cell division</keyword>
<feature type="compositionally biased region" description="Polar residues" evidence="9">
    <location>
        <begin position="400"/>
        <end position="410"/>
    </location>
</feature>
<dbReference type="InParanoid" id="A0A6P5M0V9"/>
<evidence type="ECO:0000256" key="7">
    <source>
        <dbReference type="ARBA" id="ARBA00023306"/>
    </source>
</evidence>
<feature type="compositionally biased region" description="Polar residues" evidence="9">
    <location>
        <begin position="659"/>
        <end position="678"/>
    </location>
</feature>
<keyword evidence="3" id="KW-0158">Chromosome</keyword>
<keyword evidence="8" id="KW-0137">Centromere</keyword>
<evidence type="ECO:0000256" key="6">
    <source>
        <dbReference type="ARBA" id="ARBA00023054"/>
    </source>
</evidence>
<feature type="region of interest" description="Disordered" evidence="9">
    <location>
        <begin position="596"/>
        <end position="617"/>
    </location>
</feature>
<proteinExistence type="inferred from homology"/>
<dbReference type="Proteomes" id="UP000515140">
    <property type="component" value="Unplaced"/>
</dbReference>
<feature type="region of interest" description="Disordered" evidence="9">
    <location>
        <begin position="490"/>
        <end position="517"/>
    </location>
</feature>
<dbReference type="GeneID" id="110223285"/>